<gene>
    <name evidence="2" type="ORF">PCOR1329_LOCUS55150</name>
</gene>
<protein>
    <submittedName>
        <fullName evidence="2">Uncharacterized protein</fullName>
    </submittedName>
</protein>
<proteinExistence type="predicted"/>
<comment type="caution">
    <text evidence="2">The sequence shown here is derived from an EMBL/GenBank/DDBJ whole genome shotgun (WGS) entry which is preliminary data.</text>
</comment>
<keyword evidence="3" id="KW-1185">Reference proteome</keyword>
<accession>A0ABN9V983</accession>
<evidence type="ECO:0000313" key="2">
    <source>
        <dbReference type="EMBL" id="CAK0868506.1"/>
    </source>
</evidence>
<organism evidence="2 3">
    <name type="scientific">Prorocentrum cordatum</name>
    <dbReference type="NCBI Taxonomy" id="2364126"/>
    <lineage>
        <taxon>Eukaryota</taxon>
        <taxon>Sar</taxon>
        <taxon>Alveolata</taxon>
        <taxon>Dinophyceae</taxon>
        <taxon>Prorocentrales</taxon>
        <taxon>Prorocentraceae</taxon>
        <taxon>Prorocentrum</taxon>
    </lineage>
</organism>
<feature type="transmembrane region" description="Helical" evidence="1">
    <location>
        <begin position="169"/>
        <end position="190"/>
    </location>
</feature>
<dbReference type="Proteomes" id="UP001189429">
    <property type="component" value="Unassembled WGS sequence"/>
</dbReference>
<feature type="transmembrane region" description="Helical" evidence="1">
    <location>
        <begin position="137"/>
        <end position="157"/>
    </location>
</feature>
<feature type="transmembrane region" description="Helical" evidence="1">
    <location>
        <begin position="224"/>
        <end position="245"/>
    </location>
</feature>
<evidence type="ECO:0000313" key="3">
    <source>
        <dbReference type="Proteomes" id="UP001189429"/>
    </source>
</evidence>
<feature type="non-terminal residue" evidence="2">
    <location>
        <position position="1"/>
    </location>
</feature>
<feature type="transmembrane region" description="Helical" evidence="1">
    <location>
        <begin position="70"/>
        <end position="91"/>
    </location>
</feature>
<dbReference type="EMBL" id="CAUYUJ010016754">
    <property type="protein sequence ID" value="CAK0868506.1"/>
    <property type="molecule type" value="Genomic_DNA"/>
</dbReference>
<keyword evidence="1" id="KW-0812">Transmembrane</keyword>
<keyword evidence="1" id="KW-1133">Transmembrane helix</keyword>
<evidence type="ECO:0000256" key="1">
    <source>
        <dbReference type="SAM" id="Phobius"/>
    </source>
</evidence>
<reference evidence="2" key="1">
    <citation type="submission" date="2023-10" db="EMBL/GenBank/DDBJ databases">
        <authorList>
            <person name="Chen Y."/>
            <person name="Shah S."/>
            <person name="Dougan E. K."/>
            <person name="Thang M."/>
            <person name="Chan C."/>
        </authorList>
    </citation>
    <scope>NUCLEOTIDE SEQUENCE [LARGE SCALE GENOMIC DNA]</scope>
</reference>
<feature type="transmembrane region" description="Helical" evidence="1">
    <location>
        <begin position="38"/>
        <end position="58"/>
    </location>
</feature>
<sequence>PGQCGEHRVNTSLACLRCEAGKAPNGDGECTECEETSVLVPLGAAVAVFMGLIAIYHFTATENRASQNNLRVLVVSIFGQLLAVAQILAVLSQLDVEWPSPFKFVLAFAKAFAFELEILRFRCIIDPSPVWDYSLKIVMFFVLLVAMFIIHTVHSLFFYKGGGPRRSTVFVGSMGTIVMAFFIVISSTIFSPFRCLVHPNGVSTVQSVPEIICFDSEDHSDMAIVGILAALIPVGFLSTVAYAVLRLPSRMASGDAEFLQMFAFLFFRFRPQTYWYVFLLLSRNLSVALIPVVPNVTGQLFLMFVLMGSSSILSAVVVPWRILLASMLDIFIGVSLLQITYPERILRVPLAPVLT</sequence>
<name>A0ABN9V983_9DINO</name>
<keyword evidence="1" id="KW-0472">Membrane</keyword>